<evidence type="ECO:0000259" key="11">
    <source>
        <dbReference type="SMART" id="SM01011"/>
    </source>
</evidence>
<dbReference type="EC" id="3.4.11.9" evidence="4"/>
<keyword evidence="8" id="KW-0482">Metalloprotease</keyword>
<dbReference type="SUPFAM" id="SSF53092">
    <property type="entry name" value="Creatinase/prolidase N-terminal domain"/>
    <property type="match status" value="1"/>
</dbReference>
<comment type="cofactor">
    <cofactor evidence="2">
        <name>Mn(2+)</name>
        <dbReference type="ChEBI" id="CHEBI:29035"/>
    </cofactor>
</comment>
<keyword evidence="6 10" id="KW-0479">Metal-binding</keyword>
<dbReference type="Proteomes" id="UP001171916">
    <property type="component" value="Unassembled WGS sequence"/>
</dbReference>
<dbReference type="InterPro" id="IPR029149">
    <property type="entry name" value="Creatin/AminoP/Spt16_N"/>
</dbReference>
<dbReference type="RefSeq" id="WP_290001991.1">
    <property type="nucleotide sequence ID" value="NZ_JAUEPH010000007.1"/>
</dbReference>
<evidence type="ECO:0000256" key="9">
    <source>
        <dbReference type="ARBA" id="ARBA00023211"/>
    </source>
</evidence>
<comment type="catalytic activity">
    <reaction evidence="1">
        <text>Release of any N-terminal amino acid, including proline, that is linked to proline, even from a dipeptide or tripeptide.</text>
        <dbReference type="EC" id="3.4.11.9"/>
    </reaction>
</comment>
<dbReference type="EMBL" id="JAUEPH010000007">
    <property type="protein sequence ID" value="MDN3205497.1"/>
    <property type="molecule type" value="Genomic_DNA"/>
</dbReference>
<sequence>MKYIPLPKELYVKNRSKLADKLSPKSVAILNSNDIMPTNADGTMKFRQNNDIFYLSGIDQEETILLLAPDCPVEDYREVLFLRETNEHIAVWEGHKYTKEEAFEASGIKNIQWLSSFDQIFNTVTALCENIYLNTNEHLRAGVVVQTRDARFIDRCKAQFPLHEFNRLAPLMHELRAVKEPEEIAQLQKACDITELGFRRVLGFVKPGVTEYEIEAEYLHEFVRNRSKGFAYEPIIASGSSACVLHYLENNKACNDGELLLMDVGAEYGNYNADMTRTIPVNGRFTDRQKAVYKAVLKVKDEANKILSPGISIQEYHKEVGLIMQGELLALGLISQHDVDKEDPKWPAYKKYFMHGTSHHIGLDVHDVGTMHEPISENMVFTVEPGIYIPDEGFGIRLENDVVVKSGGNEDLMKNIPIHPDEIEDLMNG</sequence>
<dbReference type="InterPro" id="IPR001131">
    <property type="entry name" value="Peptidase_M24B_aminopep-P_CS"/>
</dbReference>
<evidence type="ECO:0000256" key="5">
    <source>
        <dbReference type="ARBA" id="ARBA00022670"/>
    </source>
</evidence>
<accession>A0ABT7YG74</accession>
<dbReference type="PROSITE" id="PS00491">
    <property type="entry name" value="PROLINE_PEPTIDASE"/>
    <property type="match status" value="1"/>
</dbReference>
<dbReference type="InterPro" id="IPR007865">
    <property type="entry name" value="Aminopep_P_N"/>
</dbReference>
<keyword evidence="13" id="KW-1185">Reference proteome</keyword>
<evidence type="ECO:0000256" key="6">
    <source>
        <dbReference type="ARBA" id="ARBA00022723"/>
    </source>
</evidence>
<feature type="domain" description="Aminopeptidase P N-terminal" evidence="11">
    <location>
        <begin position="6"/>
        <end position="142"/>
    </location>
</feature>
<dbReference type="SUPFAM" id="SSF55920">
    <property type="entry name" value="Creatinase/aminopeptidase"/>
    <property type="match status" value="1"/>
</dbReference>
<evidence type="ECO:0000256" key="8">
    <source>
        <dbReference type="ARBA" id="ARBA00023049"/>
    </source>
</evidence>
<evidence type="ECO:0000313" key="13">
    <source>
        <dbReference type="Proteomes" id="UP001171916"/>
    </source>
</evidence>
<evidence type="ECO:0000256" key="4">
    <source>
        <dbReference type="ARBA" id="ARBA00012574"/>
    </source>
</evidence>
<dbReference type="CDD" id="cd01087">
    <property type="entry name" value="Prolidase"/>
    <property type="match status" value="1"/>
</dbReference>
<evidence type="ECO:0000256" key="3">
    <source>
        <dbReference type="ARBA" id="ARBA00008766"/>
    </source>
</evidence>
<name>A0ABT7YG74_9BACT</name>
<dbReference type="Pfam" id="PF00557">
    <property type="entry name" value="Peptidase_M24"/>
    <property type="match status" value="1"/>
</dbReference>
<gene>
    <name evidence="12" type="ORF">QVH07_15155</name>
</gene>
<evidence type="ECO:0000256" key="2">
    <source>
        <dbReference type="ARBA" id="ARBA00001936"/>
    </source>
</evidence>
<evidence type="ECO:0000256" key="10">
    <source>
        <dbReference type="RuleBase" id="RU000590"/>
    </source>
</evidence>
<dbReference type="Gene3D" id="3.40.350.10">
    <property type="entry name" value="Creatinase/prolidase N-terminal domain"/>
    <property type="match status" value="1"/>
</dbReference>
<dbReference type="Gene3D" id="3.90.230.10">
    <property type="entry name" value="Creatinase/methionine aminopeptidase superfamily"/>
    <property type="match status" value="1"/>
</dbReference>
<comment type="similarity">
    <text evidence="3 10">Belongs to the peptidase M24B family.</text>
</comment>
<dbReference type="SMART" id="SM01011">
    <property type="entry name" value="AMP_N"/>
    <property type="match status" value="1"/>
</dbReference>
<evidence type="ECO:0000313" key="12">
    <source>
        <dbReference type="EMBL" id="MDN3205497.1"/>
    </source>
</evidence>
<protein>
    <recommendedName>
        <fullName evidence="4">Xaa-Pro aminopeptidase</fullName>
        <ecNumber evidence="4">3.4.11.9</ecNumber>
    </recommendedName>
</protein>
<dbReference type="PANTHER" id="PTHR43226:SF4">
    <property type="entry name" value="XAA-PRO AMINOPEPTIDASE 3"/>
    <property type="match status" value="1"/>
</dbReference>
<keyword evidence="9" id="KW-0464">Manganese</keyword>
<evidence type="ECO:0000256" key="7">
    <source>
        <dbReference type="ARBA" id="ARBA00022801"/>
    </source>
</evidence>
<dbReference type="InterPro" id="IPR000994">
    <property type="entry name" value="Pept_M24"/>
</dbReference>
<reference evidence="12" key="1">
    <citation type="submission" date="2023-06" db="EMBL/GenBank/DDBJ databases">
        <title>Robiginitalea aurantiacus sp. nov. and Algoriphagus sediminis sp. nov., isolated from coastal sediment.</title>
        <authorList>
            <person name="Zhou Z.Y."/>
            <person name="An J."/>
            <person name="Jia Y.W."/>
            <person name="Du Z.J."/>
        </authorList>
    </citation>
    <scope>NUCLEOTIDE SEQUENCE</scope>
    <source>
        <strain evidence="12">C2-7</strain>
    </source>
</reference>
<dbReference type="PANTHER" id="PTHR43226">
    <property type="entry name" value="XAA-PRO AMINOPEPTIDASE 3"/>
    <property type="match status" value="1"/>
</dbReference>
<keyword evidence="5" id="KW-0645">Protease</keyword>
<dbReference type="Pfam" id="PF05195">
    <property type="entry name" value="AMP_N"/>
    <property type="match status" value="1"/>
</dbReference>
<proteinExistence type="inferred from homology"/>
<comment type="caution">
    <text evidence="12">The sequence shown here is derived from an EMBL/GenBank/DDBJ whole genome shotgun (WGS) entry which is preliminary data.</text>
</comment>
<evidence type="ECO:0000256" key="1">
    <source>
        <dbReference type="ARBA" id="ARBA00001424"/>
    </source>
</evidence>
<dbReference type="GO" id="GO:0004177">
    <property type="term" value="F:aminopeptidase activity"/>
    <property type="evidence" value="ECO:0007669"/>
    <property type="project" value="UniProtKB-KW"/>
</dbReference>
<dbReference type="InterPro" id="IPR036005">
    <property type="entry name" value="Creatinase/aminopeptidase-like"/>
</dbReference>
<keyword evidence="12" id="KW-0031">Aminopeptidase</keyword>
<keyword evidence="7" id="KW-0378">Hydrolase</keyword>
<dbReference type="InterPro" id="IPR052433">
    <property type="entry name" value="X-Pro_dipept-like"/>
</dbReference>
<organism evidence="12 13">
    <name type="scientific">Algoriphagus sediminis</name>
    <dbReference type="NCBI Taxonomy" id="3057113"/>
    <lineage>
        <taxon>Bacteria</taxon>
        <taxon>Pseudomonadati</taxon>
        <taxon>Bacteroidota</taxon>
        <taxon>Cytophagia</taxon>
        <taxon>Cytophagales</taxon>
        <taxon>Cyclobacteriaceae</taxon>
        <taxon>Algoriphagus</taxon>
    </lineage>
</organism>